<feature type="region of interest" description="Disordered" evidence="10">
    <location>
        <begin position="786"/>
        <end position="805"/>
    </location>
</feature>
<comment type="subcellular location">
    <subcellularLocation>
        <location evidence="1">Cytoplasm</location>
        <location evidence="1">Cytoskeleton</location>
    </subcellularLocation>
</comment>
<dbReference type="SMART" id="SM00129">
    <property type="entry name" value="KISc"/>
    <property type="match status" value="1"/>
</dbReference>
<keyword evidence="2" id="KW-0493">Microtubule</keyword>
<evidence type="ECO:0000256" key="9">
    <source>
        <dbReference type="SAM" id="Coils"/>
    </source>
</evidence>
<evidence type="ECO:0000256" key="7">
    <source>
        <dbReference type="ARBA" id="ARBA00023212"/>
    </source>
</evidence>
<evidence type="ECO:0000256" key="3">
    <source>
        <dbReference type="ARBA" id="ARBA00022741"/>
    </source>
</evidence>
<dbReference type="Gene3D" id="3.40.850.10">
    <property type="entry name" value="Kinesin motor domain"/>
    <property type="match status" value="1"/>
</dbReference>
<comment type="similarity">
    <text evidence="8">Belongs to the TRAFAC class myosin-kinesin ATPase superfamily. Kinesin family.</text>
</comment>
<evidence type="ECO:0000256" key="10">
    <source>
        <dbReference type="SAM" id="MobiDB-lite"/>
    </source>
</evidence>
<sequence length="805" mass="90656">MASETRAFVRIRPCAKEDRKVVSVAGDQTTLRIEKPKDIKQGLVNNQVTSWEFKVDRVFTNSSQEQVYQDVASGLIKNGLGGVNGMLMCYGQTGAGKTYTLTGVSQLYPDRGIVPRALAHLFGEVEKMSEHSIPVRLSYVEIYNEQLIDLLNPAYRKGSPAPEPLVITESERDVFVKGLCRPVVKNLDEALSVLFEGELNRTVAAHALNRISSRAHAIFTIHLAVQQLADSSGCTKLSKLNYVDLAGSERVRKTQPDGNMFKEANYINRSLTFLEQTVLALSDPNREHVPYRQSKLTHYLKHSFGGRCQTILVANVWDEPQFTEETVSTLRFAVRVMKLPCRPAANQQFDLMATVKQLQKENASLKRELLMYDTLNNRGVVNYEFLTEQQKQLIRQQVVQYVDGDIKDLEIVNLRQLQEIFESFKTINIALRNQVADLRTELSKQTADTLSVANTTTSSSGLSVSRSIGRAGGAASSKRSQGRGSIVPDVSQEKPTVPILVGDLDPAGGHGFVVQDKAATGKSGGISLATDSAFLQAKRSERRKSTVAQNKPPVLEVTQASIPILSSEQAPRSKIEAFEDFKTEAGKELFKVFEDNKALLRQKRNEGLELADNVNRTKTALEDLHNKVKLLKSEREAQGLMFTTEGEPIVTEEEFNLLRMIHQLRGEYHQYFEQWRKQKEIVQYCKHMVDMSRARLIQEFESWYQICFADQSNITALKEATELPLSEKLVQKLEEKELLDRTLEKDSLVEFQVSRQMAFMQDPEAGVYEQAREGVIHKHTFAEGYKRREKNQNFPPAVPLPGKAK</sequence>
<keyword evidence="3 8" id="KW-0547">Nucleotide-binding</keyword>
<evidence type="ECO:0000256" key="1">
    <source>
        <dbReference type="ARBA" id="ARBA00004245"/>
    </source>
</evidence>
<evidence type="ECO:0000313" key="12">
    <source>
        <dbReference type="EMBL" id="CAL5134710.1"/>
    </source>
</evidence>
<dbReference type="Pfam" id="PF00225">
    <property type="entry name" value="Kinesin"/>
    <property type="match status" value="1"/>
</dbReference>
<dbReference type="GO" id="GO:0008017">
    <property type="term" value="F:microtubule binding"/>
    <property type="evidence" value="ECO:0007669"/>
    <property type="project" value="InterPro"/>
</dbReference>
<evidence type="ECO:0000256" key="4">
    <source>
        <dbReference type="ARBA" id="ARBA00022840"/>
    </source>
</evidence>
<feature type="region of interest" description="Disordered" evidence="10">
    <location>
        <begin position="454"/>
        <end position="490"/>
    </location>
</feature>
<gene>
    <name evidence="12" type="ORF">CDAUBV1_LOCUS8684</name>
</gene>
<dbReference type="GO" id="GO:0007018">
    <property type="term" value="P:microtubule-based movement"/>
    <property type="evidence" value="ECO:0007669"/>
    <property type="project" value="InterPro"/>
</dbReference>
<dbReference type="Pfam" id="PF23735">
    <property type="entry name" value="KIF9"/>
    <property type="match status" value="1"/>
</dbReference>
<evidence type="ECO:0000256" key="2">
    <source>
        <dbReference type="ARBA" id="ARBA00022701"/>
    </source>
</evidence>
<dbReference type="InterPro" id="IPR001752">
    <property type="entry name" value="Kinesin_motor_dom"/>
</dbReference>
<dbReference type="GO" id="GO:0005874">
    <property type="term" value="C:microtubule"/>
    <property type="evidence" value="ECO:0007669"/>
    <property type="project" value="UniProtKB-KW"/>
</dbReference>
<comment type="caution">
    <text evidence="12">The sequence shown here is derived from an EMBL/GenBank/DDBJ whole genome shotgun (WGS) entry which is preliminary data.</text>
</comment>
<evidence type="ECO:0000256" key="6">
    <source>
        <dbReference type="ARBA" id="ARBA00023175"/>
    </source>
</evidence>
<dbReference type="SUPFAM" id="SSF52540">
    <property type="entry name" value="P-loop containing nucleoside triphosphate hydrolases"/>
    <property type="match status" value="1"/>
</dbReference>
<feature type="domain" description="Kinesin motor" evidence="11">
    <location>
        <begin position="4"/>
        <end position="339"/>
    </location>
</feature>
<dbReference type="EMBL" id="CAXLJL010000223">
    <property type="protein sequence ID" value="CAL5134710.1"/>
    <property type="molecule type" value="Genomic_DNA"/>
</dbReference>
<dbReference type="InterPro" id="IPR027417">
    <property type="entry name" value="P-loop_NTPase"/>
</dbReference>
<dbReference type="GO" id="GO:0005524">
    <property type="term" value="F:ATP binding"/>
    <property type="evidence" value="ECO:0007669"/>
    <property type="project" value="UniProtKB-UniRule"/>
</dbReference>
<dbReference type="PROSITE" id="PS50067">
    <property type="entry name" value="KINESIN_MOTOR_2"/>
    <property type="match status" value="1"/>
</dbReference>
<dbReference type="InterPro" id="IPR056524">
    <property type="entry name" value="KIF6/9_C"/>
</dbReference>
<dbReference type="GO" id="GO:0003777">
    <property type="term" value="F:microtubule motor activity"/>
    <property type="evidence" value="ECO:0007669"/>
    <property type="project" value="InterPro"/>
</dbReference>
<dbReference type="PRINTS" id="PR00380">
    <property type="entry name" value="KINESINHEAVY"/>
</dbReference>
<keyword evidence="7" id="KW-0963">Cytoplasm</keyword>
<evidence type="ECO:0000256" key="8">
    <source>
        <dbReference type="PROSITE-ProRule" id="PRU00283"/>
    </source>
</evidence>
<dbReference type="InterPro" id="IPR036961">
    <property type="entry name" value="Kinesin_motor_dom_sf"/>
</dbReference>
<feature type="compositionally biased region" description="Low complexity" evidence="10">
    <location>
        <begin position="455"/>
        <end position="467"/>
    </location>
</feature>
<keyword evidence="7" id="KW-0206">Cytoskeleton</keyword>
<proteinExistence type="inferred from homology"/>
<dbReference type="InterPro" id="IPR027640">
    <property type="entry name" value="Kinesin-like_fam"/>
</dbReference>
<feature type="binding site" evidence="8">
    <location>
        <begin position="91"/>
        <end position="98"/>
    </location>
    <ligand>
        <name>ATP</name>
        <dbReference type="ChEBI" id="CHEBI:30616"/>
    </ligand>
</feature>
<evidence type="ECO:0000313" key="13">
    <source>
        <dbReference type="Proteomes" id="UP001497525"/>
    </source>
</evidence>
<evidence type="ECO:0000256" key="5">
    <source>
        <dbReference type="ARBA" id="ARBA00023054"/>
    </source>
</evidence>
<protein>
    <recommendedName>
        <fullName evidence="11">Kinesin motor domain-containing protein</fullName>
    </recommendedName>
</protein>
<dbReference type="Proteomes" id="UP001497525">
    <property type="component" value="Unassembled WGS sequence"/>
</dbReference>
<keyword evidence="5 9" id="KW-0175">Coiled coil</keyword>
<accession>A0AAV2TDC5</accession>
<evidence type="ECO:0000259" key="11">
    <source>
        <dbReference type="PROSITE" id="PS50067"/>
    </source>
</evidence>
<keyword evidence="4 8" id="KW-0067">ATP-binding</keyword>
<feature type="coiled-coil region" evidence="9">
    <location>
        <begin position="348"/>
        <end position="375"/>
    </location>
</feature>
<reference evidence="12" key="1">
    <citation type="submission" date="2024-06" db="EMBL/GenBank/DDBJ databases">
        <authorList>
            <person name="Liu X."/>
            <person name="Lenzi L."/>
            <person name="Haldenby T S."/>
            <person name="Uol C."/>
        </authorList>
    </citation>
    <scope>NUCLEOTIDE SEQUENCE</scope>
</reference>
<dbReference type="PANTHER" id="PTHR47968:SF36">
    <property type="entry name" value="KINESIN HEAVY CHAIN ISOFORM X1"/>
    <property type="match status" value="1"/>
</dbReference>
<organism evidence="12 13">
    <name type="scientific">Calicophoron daubneyi</name>
    <name type="common">Rumen fluke</name>
    <name type="synonym">Paramphistomum daubneyi</name>
    <dbReference type="NCBI Taxonomy" id="300641"/>
    <lineage>
        <taxon>Eukaryota</taxon>
        <taxon>Metazoa</taxon>
        <taxon>Spiralia</taxon>
        <taxon>Lophotrochozoa</taxon>
        <taxon>Platyhelminthes</taxon>
        <taxon>Trematoda</taxon>
        <taxon>Digenea</taxon>
        <taxon>Plagiorchiida</taxon>
        <taxon>Pronocephalata</taxon>
        <taxon>Paramphistomoidea</taxon>
        <taxon>Paramphistomidae</taxon>
        <taxon>Calicophoron</taxon>
    </lineage>
</organism>
<dbReference type="AlphaFoldDB" id="A0AAV2TDC5"/>
<name>A0AAV2TDC5_CALDB</name>
<dbReference type="PANTHER" id="PTHR47968">
    <property type="entry name" value="CENTROMERE PROTEIN E"/>
    <property type="match status" value="1"/>
</dbReference>
<keyword evidence="6 8" id="KW-0505">Motor protein</keyword>